<dbReference type="PANTHER" id="PTHR46910">
    <property type="entry name" value="TRANSCRIPTION FACTOR PDR1"/>
    <property type="match status" value="1"/>
</dbReference>
<dbReference type="Gene3D" id="4.10.240.10">
    <property type="entry name" value="Zn(2)-C6 fungal-type DNA-binding domain"/>
    <property type="match status" value="1"/>
</dbReference>
<keyword evidence="5" id="KW-0238">DNA-binding</keyword>
<evidence type="ECO:0000313" key="10">
    <source>
        <dbReference type="EMBL" id="TQB72982.1"/>
    </source>
</evidence>
<gene>
    <name evidence="10" type="ORF">MPDQ_006319</name>
</gene>
<dbReference type="SMART" id="SM00066">
    <property type="entry name" value="GAL4"/>
    <property type="match status" value="1"/>
</dbReference>
<accession>A0A507QUL6</accession>
<keyword evidence="3" id="KW-0862">Zinc</keyword>
<dbReference type="PROSITE" id="PS00463">
    <property type="entry name" value="ZN2_CY6_FUNGAL_1"/>
    <property type="match status" value="1"/>
</dbReference>
<protein>
    <recommendedName>
        <fullName evidence="9">Zn(2)-C6 fungal-type domain-containing protein</fullName>
    </recommendedName>
</protein>
<comment type="caution">
    <text evidence="10">The sequence shown here is derived from an EMBL/GenBank/DDBJ whole genome shotgun (WGS) entry which is preliminary data.</text>
</comment>
<dbReference type="SUPFAM" id="SSF57701">
    <property type="entry name" value="Zn2/Cys6 DNA-binding domain"/>
    <property type="match status" value="1"/>
</dbReference>
<dbReference type="InterPro" id="IPR036864">
    <property type="entry name" value="Zn2-C6_fun-type_DNA-bd_sf"/>
</dbReference>
<dbReference type="PANTHER" id="PTHR46910:SF12">
    <property type="entry name" value="REGULATORY PROTEIN CAT8"/>
    <property type="match status" value="1"/>
</dbReference>
<feature type="region of interest" description="Disordered" evidence="8">
    <location>
        <begin position="689"/>
        <end position="729"/>
    </location>
</feature>
<sequence length="864" mass="95026">MPGILPMKVIKVGNGTQSRIAQACDRCRSKKIRCDGIRPSCSQCASVGFECKTSDKLSRRAFPRGYTESLEERVRALEAEVRELKSLLDEKDEKIDVLSRIRSFSPPSQKLPSPPASQTRASPPQPKPSVPSISGEDVIQVQQDFSQSSKPTPDAPYTGLSSTRGFADSLTRRLAGEAKLSSQLSTRTLTALPPPLSHIQANPEAKTPPRIVSDQLINIFFQEWAPMYPVVHRPTILKAYEQYLGMSGTLPENSHIMTQLNLIFGVAALSSTSRTSQDPTFFEGNWFPALEALSSNISIPTMQCLVLAQVYCMAKGDYRSLVRYRSLAVGLCHQLGLHQDQKRFSLDPLATETRKKVFWCQYVLDRFASALTGLPILLREEDIRTEYPVDVDDENVTESGFLPTLPGESTRLSSAIALFGASRILGKALEELYHSEQNYEIVVSKLRSISDQLDEWQRSLPSHLRLEFVQDKPSTNVTSSRSLLLSLAYYFIRSLIHRPAVCFGSKNIKPPSMLALSSSSKHIVQIMQLLDERRLCLSLSFNRKELVFLSGLALLWQNVDVKRESKIAQESQRLLKAVVDLLKTESMPAAAEFSVLANALMSWDGGKRVTAKLGQAHELLAPPQKFSPESPNTQLQAWKARMSTSAGSGQALKHEAPSRRATVSGGSPPYDANVLKSPNRANLSLTQQGHLSTSDLKVDRSHSLGNSPGNRSEPGLLLPGNLDPGPGPLTTSDWEYVVSDMDRGFSNIFNGIYGGKECGDDGGPFTSLKTEYEMKRPDVPLPLLPQHPDLRGMTPDPWSGSTSDLHTDRGPQSVFSYSEESMASVDDGAPIGDAVVPFRGIIMPATDDNLGGYGLSNGWRRLAV</sequence>
<dbReference type="EMBL" id="VIFY01000053">
    <property type="protein sequence ID" value="TQB72982.1"/>
    <property type="molecule type" value="Genomic_DNA"/>
</dbReference>
<evidence type="ECO:0000256" key="8">
    <source>
        <dbReference type="SAM" id="MobiDB-lite"/>
    </source>
</evidence>
<dbReference type="STRING" id="5098.A0A507QUL6"/>
<evidence type="ECO:0000259" key="9">
    <source>
        <dbReference type="PROSITE" id="PS50048"/>
    </source>
</evidence>
<feature type="region of interest" description="Disordered" evidence="8">
    <location>
        <begin position="620"/>
        <end position="676"/>
    </location>
</feature>
<comment type="subcellular location">
    <subcellularLocation>
        <location evidence="1">Nucleus</location>
    </subcellularLocation>
</comment>
<dbReference type="GO" id="GO:0006351">
    <property type="term" value="P:DNA-templated transcription"/>
    <property type="evidence" value="ECO:0007669"/>
    <property type="project" value="InterPro"/>
</dbReference>
<dbReference type="Pfam" id="PF04082">
    <property type="entry name" value="Fungal_trans"/>
    <property type="match status" value="1"/>
</dbReference>
<evidence type="ECO:0000313" key="11">
    <source>
        <dbReference type="Proteomes" id="UP000319663"/>
    </source>
</evidence>
<keyword evidence="7" id="KW-0539">Nucleus</keyword>
<dbReference type="GO" id="GO:0008270">
    <property type="term" value="F:zinc ion binding"/>
    <property type="evidence" value="ECO:0007669"/>
    <property type="project" value="InterPro"/>
</dbReference>
<evidence type="ECO:0000256" key="4">
    <source>
        <dbReference type="ARBA" id="ARBA00023015"/>
    </source>
</evidence>
<dbReference type="FunFam" id="4.10.240.10:FF:000007">
    <property type="entry name" value="C6 transcription factor FacB"/>
    <property type="match status" value="1"/>
</dbReference>
<dbReference type="InterPro" id="IPR050987">
    <property type="entry name" value="AtrR-like"/>
</dbReference>
<dbReference type="InterPro" id="IPR001138">
    <property type="entry name" value="Zn2Cys6_DnaBD"/>
</dbReference>
<dbReference type="PROSITE" id="PS50048">
    <property type="entry name" value="ZN2_CY6_FUNGAL_2"/>
    <property type="match status" value="1"/>
</dbReference>
<keyword evidence="2" id="KW-0479">Metal-binding</keyword>
<evidence type="ECO:0000256" key="1">
    <source>
        <dbReference type="ARBA" id="ARBA00004123"/>
    </source>
</evidence>
<evidence type="ECO:0000256" key="5">
    <source>
        <dbReference type="ARBA" id="ARBA00023125"/>
    </source>
</evidence>
<proteinExistence type="predicted"/>
<feature type="domain" description="Zn(2)-C6 fungal-type" evidence="9">
    <location>
        <begin position="23"/>
        <end position="53"/>
    </location>
</feature>
<dbReference type="GO" id="GO:0005634">
    <property type="term" value="C:nucleus"/>
    <property type="evidence" value="ECO:0007669"/>
    <property type="project" value="UniProtKB-SubCell"/>
</dbReference>
<evidence type="ECO:0000256" key="3">
    <source>
        <dbReference type="ARBA" id="ARBA00022833"/>
    </source>
</evidence>
<feature type="region of interest" description="Disordered" evidence="8">
    <location>
        <begin position="144"/>
        <end position="163"/>
    </location>
</feature>
<reference evidence="10 11" key="1">
    <citation type="submission" date="2019-06" db="EMBL/GenBank/DDBJ databases">
        <title>Wine fermentation using esterase from Monascus purpureus.</title>
        <authorList>
            <person name="Geng C."/>
            <person name="Zhang Y."/>
        </authorList>
    </citation>
    <scope>NUCLEOTIDE SEQUENCE [LARGE SCALE GENOMIC DNA]</scope>
    <source>
        <strain evidence="10">HQ1</strain>
    </source>
</reference>
<name>A0A507QUL6_MONPU</name>
<dbReference type="CDD" id="cd12148">
    <property type="entry name" value="fungal_TF_MHR"/>
    <property type="match status" value="1"/>
</dbReference>
<evidence type="ECO:0000256" key="2">
    <source>
        <dbReference type="ARBA" id="ARBA00022723"/>
    </source>
</evidence>
<dbReference type="SMART" id="SM00906">
    <property type="entry name" value="Fungal_trans"/>
    <property type="match status" value="1"/>
</dbReference>
<evidence type="ECO:0000256" key="7">
    <source>
        <dbReference type="ARBA" id="ARBA00023242"/>
    </source>
</evidence>
<dbReference type="AlphaFoldDB" id="A0A507QUL6"/>
<dbReference type="GO" id="GO:0000981">
    <property type="term" value="F:DNA-binding transcription factor activity, RNA polymerase II-specific"/>
    <property type="evidence" value="ECO:0007669"/>
    <property type="project" value="InterPro"/>
</dbReference>
<feature type="compositionally biased region" description="Polar residues" evidence="8">
    <location>
        <begin position="627"/>
        <end position="648"/>
    </location>
</feature>
<dbReference type="CDD" id="cd15485">
    <property type="entry name" value="ZIP_Cat8"/>
    <property type="match status" value="1"/>
</dbReference>
<feature type="compositionally biased region" description="Low complexity" evidence="8">
    <location>
        <begin position="714"/>
        <end position="724"/>
    </location>
</feature>
<dbReference type="InterPro" id="IPR007219">
    <property type="entry name" value="XnlR_reg_dom"/>
</dbReference>
<feature type="region of interest" description="Disordered" evidence="8">
    <location>
        <begin position="100"/>
        <end position="133"/>
    </location>
</feature>
<keyword evidence="6" id="KW-0804">Transcription</keyword>
<evidence type="ECO:0000256" key="6">
    <source>
        <dbReference type="ARBA" id="ARBA00023163"/>
    </source>
</evidence>
<dbReference type="Pfam" id="PF00172">
    <property type="entry name" value="Zn_clus"/>
    <property type="match status" value="1"/>
</dbReference>
<dbReference type="GO" id="GO:0003677">
    <property type="term" value="F:DNA binding"/>
    <property type="evidence" value="ECO:0007669"/>
    <property type="project" value="UniProtKB-KW"/>
</dbReference>
<dbReference type="Proteomes" id="UP000319663">
    <property type="component" value="Unassembled WGS sequence"/>
</dbReference>
<keyword evidence="4" id="KW-0805">Transcription regulation</keyword>
<dbReference type="CDD" id="cd00067">
    <property type="entry name" value="GAL4"/>
    <property type="match status" value="1"/>
</dbReference>
<keyword evidence="11" id="KW-1185">Reference proteome</keyword>
<feature type="compositionally biased region" description="Polar residues" evidence="8">
    <location>
        <begin position="105"/>
        <end position="122"/>
    </location>
</feature>
<organism evidence="10 11">
    <name type="scientific">Monascus purpureus</name>
    <name type="common">Red mold</name>
    <name type="synonym">Monascus anka</name>
    <dbReference type="NCBI Taxonomy" id="5098"/>
    <lineage>
        <taxon>Eukaryota</taxon>
        <taxon>Fungi</taxon>
        <taxon>Dikarya</taxon>
        <taxon>Ascomycota</taxon>
        <taxon>Pezizomycotina</taxon>
        <taxon>Eurotiomycetes</taxon>
        <taxon>Eurotiomycetidae</taxon>
        <taxon>Eurotiales</taxon>
        <taxon>Aspergillaceae</taxon>
        <taxon>Monascus</taxon>
    </lineage>
</organism>